<dbReference type="CDD" id="cd14744">
    <property type="entry name" value="PAAR_CT_2"/>
    <property type="match status" value="1"/>
</dbReference>
<organism evidence="1 2">
    <name type="scientific">Pseudomonas citronellolis</name>
    <dbReference type="NCBI Taxonomy" id="53408"/>
    <lineage>
        <taxon>Bacteria</taxon>
        <taxon>Pseudomonadati</taxon>
        <taxon>Pseudomonadota</taxon>
        <taxon>Gammaproteobacteria</taxon>
        <taxon>Pseudomonadales</taxon>
        <taxon>Pseudomonadaceae</taxon>
        <taxon>Pseudomonas</taxon>
    </lineage>
</organism>
<dbReference type="InterPro" id="IPR008727">
    <property type="entry name" value="PAAR_motif"/>
</dbReference>
<dbReference type="Proteomes" id="UP001220662">
    <property type="component" value="Unassembled WGS sequence"/>
</dbReference>
<protein>
    <submittedName>
        <fullName evidence="1">DUF2235 domain-containing protein</fullName>
    </submittedName>
</protein>
<dbReference type="PANTHER" id="PTHR33840:SF1">
    <property type="entry name" value="TLE1 PHOSPHOLIPASE DOMAIN-CONTAINING PROTEIN"/>
    <property type="match status" value="1"/>
</dbReference>
<evidence type="ECO:0000313" key="2">
    <source>
        <dbReference type="Proteomes" id="UP001220662"/>
    </source>
</evidence>
<dbReference type="EMBL" id="JARJLR010000294">
    <property type="protein sequence ID" value="MDF3843646.1"/>
    <property type="molecule type" value="Genomic_DNA"/>
</dbReference>
<comment type="caution">
    <text evidence="1">The sequence shown here is derived from an EMBL/GenBank/DDBJ whole genome shotgun (WGS) entry which is preliminary data.</text>
</comment>
<accession>A0AAW6P8U1</accession>
<dbReference type="Pfam" id="PF05488">
    <property type="entry name" value="PAAR_motif"/>
    <property type="match status" value="1"/>
</dbReference>
<dbReference type="RefSeq" id="WP_276215152.1">
    <property type="nucleotide sequence ID" value="NZ_JARJLR010000294.1"/>
</dbReference>
<evidence type="ECO:0000313" key="1">
    <source>
        <dbReference type="EMBL" id="MDF3843646.1"/>
    </source>
</evidence>
<name>A0AAW6P8U1_9PSED</name>
<proteinExistence type="predicted"/>
<sequence>MGRRMNIHGKGVGLADDITSTGAKCLAGQTTFTNHDRAVLRVGDMTTPCPRCGVPGIIQQGDLTTEHLGMLVAVDGCTVACGCPPGSHYLIAPLDGGSGAAASGVMGLGAALAVPQAGTKPAGPGNEQGETLAEEEEEEEELTGIVLRLGLFFDGTGNNQANSEAAAECRAINVGLSQEAAEDIRQHCAAYGFDGSGATPDNSYGNDASNIAHLYNLYPDQADERLPAEADEAYLAVYLEGVGTSAGQQDSPFSQGTGRGSTGVLARVKQMPTLVTSQIERLRKANPDLKIRRIEIDLFGFSRGAAAARHCANDLLKGADSLLAKALPAGSPVLDDGFAWRHRTDFTLGFIGLFDTVAAVVAPWRGDFSPHDGRNADLELGLAPGCARQVVQLVAANEYRHNFSLTRTDHDIRLPGAHSDIGGGYLPLATEKVFLSPPESNQVSLGTANEWTQAYLRTRQTLERRLPAWQPYVQRIGIETWEVRLPFNKKHDHYPEKRVYAAVRSERQVRGELSRVYLRIMRELAVRAGVAFDPIDPDDNRTALPMELQPIAAKLQAYALGESFPGLSKEEIALLQRRYIHLSAHWNAAKGKHESELEVMFINRPAAGGKRAEYPNE</sequence>
<gene>
    <name evidence="1" type="ORF">P3W55_18180</name>
</gene>
<reference evidence="1" key="1">
    <citation type="submission" date="2023-03" db="EMBL/GenBank/DDBJ databases">
        <title>Draft assemblies of triclosan tolerant bacteria isolated from returned activated sludge.</title>
        <authorList>
            <person name="Van Hamelsveld S."/>
        </authorList>
    </citation>
    <scope>NUCLEOTIDE SEQUENCE</scope>
    <source>
        <strain evidence="1">GW210015_S63</strain>
    </source>
</reference>
<dbReference type="AlphaFoldDB" id="A0AAW6P8U1"/>
<dbReference type="PANTHER" id="PTHR33840">
    <property type="match status" value="1"/>
</dbReference>